<proteinExistence type="predicted"/>
<dbReference type="Proteomes" id="UP000095228">
    <property type="component" value="Chromosome"/>
</dbReference>
<dbReference type="RefSeq" id="WP_069960972.1">
    <property type="nucleotide sequence ID" value="NZ_CP016094.1"/>
</dbReference>
<evidence type="ECO:0008006" key="3">
    <source>
        <dbReference type="Google" id="ProtNLM"/>
    </source>
</evidence>
<organism evidence="1 2">
    <name type="scientific">Lacunisphaera limnophila</name>
    <dbReference type="NCBI Taxonomy" id="1838286"/>
    <lineage>
        <taxon>Bacteria</taxon>
        <taxon>Pseudomonadati</taxon>
        <taxon>Verrucomicrobiota</taxon>
        <taxon>Opitutia</taxon>
        <taxon>Opitutales</taxon>
        <taxon>Opitutaceae</taxon>
        <taxon>Lacunisphaera</taxon>
    </lineage>
</organism>
<sequence length="351" mass="38360">MQSRSLLLRVALIMAGGFVLTGCISRGPASIAQQRGPYSEVLALTDKEELLTNIVRLAYLDAPVFLQVASVTASPSIEYGTESELRLGDGSSPNPLALGKPKVIIKDSPTIVYRPLLGKEFSSELLMPFDIRAVFLMIDNGFDFSVLAQLLFKQFNHLSNARSATTAERAEFRRVTDAIARLLQSGALRLGTGTEGLRSADGKVVAELKDEAVDTPDGRLLISALGLDPGLRTYELKTGLQGSNASIALSTRSLQALLSYMSNYVQPPPEHAALVWPTDARSEPDPLMRILSSRTRPDNADPAVFYKGYWFYVRADDLRSRNTLFLIRLLFNLQAQASSGDNTVQLTLPVK</sequence>
<gene>
    <name evidence="1" type="ORF">Verru16b_00694</name>
</gene>
<accession>A0A1D8ARZ4</accession>
<name>A0A1D8ARZ4_9BACT</name>
<reference evidence="1 2" key="1">
    <citation type="submission" date="2016-06" db="EMBL/GenBank/DDBJ databases">
        <title>Three novel species with peptidoglycan cell walls form the new genus Lacunisphaera gen. nov. in the family Opitutaceae of the verrucomicrobial subdivision 4.</title>
        <authorList>
            <person name="Rast P."/>
            <person name="Gloeckner I."/>
            <person name="Jogler M."/>
            <person name="Boedeker C."/>
            <person name="Jeske O."/>
            <person name="Wiegand S."/>
            <person name="Reinhardt R."/>
            <person name="Schumann P."/>
            <person name="Rohde M."/>
            <person name="Spring S."/>
            <person name="Gloeckner F.O."/>
            <person name="Jogler C."/>
        </authorList>
    </citation>
    <scope>NUCLEOTIDE SEQUENCE [LARGE SCALE GENOMIC DNA]</scope>
    <source>
        <strain evidence="1 2">IG16b</strain>
    </source>
</reference>
<evidence type="ECO:0000313" key="2">
    <source>
        <dbReference type="Proteomes" id="UP000095228"/>
    </source>
</evidence>
<evidence type="ECO:0000313" key="1">
    <source>
        <dbReference type="EMBL" id="AOS43642.1"/>
    </source>
</evidence>
<keyword evidence="2" id="KW-1185">Reference proteome</keyword>
<dbReference type="EMBL" id="CP016094">
    <property type="protein sequence ID" value="AOS43642.1"/>
    <property type="molecule type" value="Genomic_DNA"/>
</dbReference>
<dbReference type="STRING" id="1838286.Verru16b_00694"/>
<dbReference type="OrthoDB" id="282364at2"/>
<dbReference type="AlphaFoldDB" id="A0A1D8ARZ4"/>
<protein>
    <recommendedName>
        <fullName evidence="3">Lipoprotein</fullName>
    </recommendedName>
</protein>
<dbReference type="PROSITE" id="PS51257">
    <property type="entry name" value="PROKAR_LIPOPROTEIN"/>
    <property type="match status" value="1"/>
</dbReference>
<dbReference type="KEGG" id="obg:Verru16b_00694"/>